<gene>
    <name evidence="8" type="ORF">BDY17DRAFT_303120</name>
</gene>
<dbReference type="Pfam" id="PF00226">
    <property type="entry name" value="DnaJ"/>
    <property type="match status" value="1"/>
</dbReference>
<dbReference type="EMBL" id="MU001640">
    <property type="protein sequence ID" value="KAF2480038.1"/>
    <property type="molecule type" value="Genomic_DNA"/>
</dbReference>
<keyword evidence="3" id="KW-0256">Endoplasmic reticulum</keyword>
<dbReference type="RefSeq" id="XP_033586608.1">
    <property type="nucleotide sequence ID" value="XM_033734521.1"/>
</dbReference>
<dbReference type="PROSITE" id="PS50076">
    <property type="entry name" value="DNAJ_2"/>
    <property type="match status" value="1"/>
</dbReference>
<evidence type="ECO:0000256" key="2">
    <source>
        <dbReference type="ARBA" id="ARBA00022692"/>
    </source>
</evidence>
<dbReference type="InterPro" id="IPR015399">
    <property type="entry name" value="DUF1977_DnaJ-like"/>
</dbReference>
<dbReference type="Pfam" id="PF09320">
    <property type="entry name" value="DUF1977"/>
    <property type="match status" value="1"/>
</dbReference>
<sequence>MSAKASGAEPNGAPNGSAKSRTHNDGSESRAFTVEQKAAVIRVKKCKPTAFYDILGLEEVKATCSDGEIKKAYRKLSLLTHPDKNGYQGADEAFKMVSRAFQILSDADKKAAFDRYGTDPDSRFSAASASSPFSGFASRRGGARAGGPMFEEEISPEDLFRQFFGGGMGGGPFGPFGGGMGGGFGGPGFMFNMGGGPGIRVHQFGGGHPRRRPHNHQDAPRNHSPLEALRSLLPLLLLFVIPLLSSFFGGGSSSYTGPTLRFDAALPPHTLGRTSNRLHVPYWVNPADVSDYTDRKWKDLDKLAEGHYVGTLNTECEIEQNTRTRLINEAHGFFFTDQAKLDQARRMDMSSCKKLQELTGHRVWA</sequence>
<dbReference type="PANTHER" id="PTHR43908">
    <property type="entry name" value="AT29763P-RELATED"/>
    <property type="match status" value="1"/>
</dbReference>
<dbReference type="PROSITE" id="PS00636">
    <property type="entry name" value="DNAJ_1"/>
    <property type="match status" value="1"/>
</dbReference>
<proteinExistence type="predicted"/>
<dbReference type="SUPFAM" id="SSF46565">
    <property type="entry name" value="Chaperone J-domain"/>
    <property type="match status" value="1"/>
</dbReference>
<name>A0A6A6PJ14_9PEZI</name>
<evidence type="ECO:0000256" key="6">
    <source>
        <dbReference type="SAM" id="MobiDB-lite"/>
    </source>
</evidence>
<dbReference type="PANTHER" id="PTHR43908:SF3">
    <property type="entry name" value="AT29763P-RELATED"/>
    <property type="match status" value="1"/>
</dbReference>
<reference evidence="8" key="1">
    <citation type="journal article" date="2020" name="Stud. Mycol.">
        <title>101 Dothideomycetes genomes: a test case for predicting lifestyles and emergence of pathogens.</title>
        <authorList>
            <person name="Haridas S."/>
            <person name="Albert R."/>
            <person name="Binder M."/>
            <person name="Bloem J."/>
            <person name="Labutti K."/>
            <person name="Salamov A."/>
            <person name="Andreopoulos B."/>
            <person name="Baker S."/>
            <person name="Barry K."/>
            <person name="Bills G."/>
            <person name="Bluhm B."/>
            <person name="Cannon C."/>
            <person name="Castanera R."/>
            <person name="Culley D."/>
            <person name="Daum C."/>
            <person name="Ezra D."/>
            <person name="Gonzalez J."/>
            <person name="Henrissat B."/>
            <person name="Kuo A."/>
            <person name="Liang C."/>
            <person name="Lipzen A."/>
            <person name="Lutzoni F."/>
            <person name="Magnuson J."/>
            <person name="Mondo S."/>
            <person name="Nolan M."/>
            <person name="Ohm R."/>
            <person name="Pangilinan J."/>
            <person name="Park H.-J."/>
            <person name="Ramirez L."/>
            <person name="Alfaro M."/>
            <person name="Sun H."/>
            <person name="Tritt A."/>
            <person name="Yoshinaga Y."/>
            <person name="Zwiers L.-H."/>
            <person name="Turgeon B."/>
            <person name="Goodwin S."/>
            <person name="Spatafora J."/>
            <person name="Crous P."/>
            <person name="Grigoriev I."/>
        </authorList>
    </citation>
    <scope>NUCLEOTIDE SEQUENCE</scope>
    <source>
        <strain evidence="8">CBS 113389</strain>
    </source>
</reference>
<feature type="domain" description="J" evidence="7">
    <location>
        <begin position="50"/>
        <end position="117"/>
    </location>
</feature>
<keyword evidence="4" id="KW-1133">Transmembrane helix</keyword>
<comment type="subcellular location">
    <subcellularLocation>
        <location evidence="1">Endoplasmic reticulum membrane</location>
        <topology evidence="1">Single-pass membrane protein</topology>
    </subcellularLocation>
</comment>
<keyword evidence="2" id="KW-0812">Transmembrane</keyword>
<dbReference type="OrthoDB" id="1507364at2759"/>
<protein>
    <submittedName>
        <fullName evidence="8">DnaJ domain-containing protein</fullName>
    </submittedName>
</protein>
<accession>A0A6A6PJ14</accession>
<dbReference type="GO" id="GO:0071218">
    <property type="term" value="P:cellular response to misfolded protein"/>
    <property type="evidence" value="ECO:0007669"/>
    <property type="project" value="TreeGrafter"/>
</dbReference>
<evidence type="ECO:0000259" key="7">
    <source>
        <dbReference type="PROSITE" id="PS50076"/>
    </source>
</evidence>
<dbReference type="InterPro" id="IPR051100">
    <property type="entry name" value="DnaJ_subfamily_B/C"/>
</dbReference>
<organism evidence="8 9">
    <name type="scientific">Neohortaea acidophila</name>
    <dbReference type="NCBI Taxonomy" id="245834"/>
    <lineage>
        <taxon>Eukaryota</taxon>
        <taxon>Fungi</taxon>
        <taxon>Dikarya</taxon>
        <taxon>Ascomycota</taxon>
        <taxon>Pezizomycotina</taxon>
        <taxon>Dothideomycetes</taxon>
        <taxon>Dothideomycetidae</taxon>
        <taxon>Mycosphaerellales</taxon>
        <taxon>Teratosphaeriaceae</taxon>
        <taxon>Neohortaea</taxon>
    </lineage>
</organism>
<evidence type="ECO:0000256" key="1">
    <source>
        <dbReference type="ARBA" id="ARBA00004389"/>
    </source>
</evidence>
<evidence type="ECO:0000256" key="3">
    <source>
        <dbReference type="ARBA" id="ARBA00022824"/>
    </source>
</evidence>
<dbReference type="Proteomes" id="UP000799767">
    <property type="component" value="Unassembled WGS sequence"/>
</dbReference>
<feature type="region of interest" description="Disordered" evidence="6">
    <location>
        <begin position="1"/>
        <end position="31"/>
    </location>
</feature>
<dbReference type="AlphaFoldDB" id="A0A6A6PJ14"/>
<dbReference type="SMART" id="SM00271">
    <property type="entry name" value="DnaJ"/>
    <property type="match status" value="1"/>
</dbReference>
<evidence type="ECO:0000256" key="5">
    <source>
        <dbReference type="ARBA" id="ARBA00023136"/>
    </source>
</evidence>
<dbReference type="GO" id="GO:0030544">
    <property type="term" value="F:Hsp70 protein binding"/>
    <property type="evidence" value="ECO:0007669"/>
    <property type="project" value="TreeGrafter"/>
</dbReference>
<keyword evidence="9" id="KW-1185">Reference proteome</keyword>
<dbReference type="InterPro" id="IPR001623">
    <property type="entry name" value="DnaJ_domain"/>
</dbReference>
<dbReference type="PRINTS" id="PR00625">
    <property type="entry name" value="JDOMAIN"/>
</dbReference>
<dbReference type="Gene3D" id="1.10.287.110">
    <property type="entry name" value="DnaJ domain"/>
    <property type="match status" value="1"/>
</dbReference>
<keyword evidence="5" id="KW-0472">Membrane</keyword>
<dbReference type="InterPro" id="IPR018253">
    <property type="entry name" value="DnaJ_domain_CS"/>
</dbReference>
<dbReference type="GeneID" id="54475523"/>
<evidence type="ECO:0000256" key="4">
    <source>
        <dbReference type="ARBA" id="ARBA00022989"/>
    </source>
</evidence>
<dbReference type="CDD" id="cd06257">
    <property type="entry name" value="DnaJ"/>
    <property type="match status" value="1"/>
</dbReference>
<dbReference type="FunFam" id="1.10.287.110:FF:000069">
    <property type="entry name" value="ER associated DnaJ chaperone"/>
    <property type="match status" value="1"/>
</dbReference>
<dbReference type="GO" id="GO:0005789">
    <property type="term" value="C:endoplasmic reticulum membrane"/>
    <property type="evidence" value="ECO:0007669"/>
    <property type="project" value="UniProtKB-SubCell"/>
</dbReference>
<dbReference type="InterPro" id="IPR036869">
    <property type="entry name" value="J_dom_sf"/>
</dbReference>
<evidence type="ECO:0000313" key="8">
    <source>
        <dbReference type="EMBL" id="KAF2480038.1"/>
    </source>
</evidence>
<evidence type="ECO:0000313" key="9">
    <source>
        <dbReference type="Proteomes" id="UP000799767"/>
    </source>
</evidence>